<protein>
    <submittedName>
        <fullName evidence="1">4545_t:CDS:1</fullName>
    </submittedName>
</protein>
<name>A0A9W4WXN7_9GLOM</name>
<reference evidence="1" key="1">
    <citation type="submission" date="2022-08" db="EMBL/GenBank/DDBJ databases">
        <authorList>
            <person name="Kallberg Y."/>
            <person name="Tangrot J."/>
            <person name="Rosling A."/>
        </authorList>
    </citation>
    <scope>NUCLEOTIDE SEQUENCE</scope>
    <source>
        <strain evidence="1">Wild A</strain>
    </source>
</reference>
<evidence type="ECO:0000313" key="2">
    <source>
        <dbReference type="Proteomes" id="UP001153678"/>
    </source>
</evidence>
<keyword evidence="2" id="KW-1185">Reference proteome</keyword>
<proteinExistence type="predicted"/>
<dbReference type="Proteomes" id="UP001153678">
    <property type="component" value="Unassembled WGS sequence"/>
</dbReference>
<comment type="caution">
    <text evidence="1">The sequence shown here is derived from an EMBL/GenBank/DDBJ whole genome shotgun (WGS) entry which is preliminary data.</text>
</comment>
<gene>
    <name evidence="1" type="ORF">FWILDA_LOCUS16443</name>
</gene>
<evidence type="ECO:0000313" key="1">
    <source>
        <dbReference type="EMBL" id="CAI2194173.1"/>
    </source>
</evidence>
<organism evidence="1 2">
    <name type="scientific">Funneliformis geosporum</name>
    <dbReference type="NCBI Taxonomy" id="1117311"/>
    <lineage>
        <taxon>Eukaryota</taxon>
        <taxon>Fungi</taxon>
        <taxon>Fungi incertae sedis</taxon>
        <taxon>Mucoromycota</taxon>
        <taxon>Glomeromycotina</taxon>
        <taxon>Glomeromycetes</taxon>
        <taxon>Glomerales</taxon>
        <taxon>Glomeraceae</taxon>
        <taxon>Funneliformis</taxon>
    </lineage>
</organism>
<dbReference type="EMBL" id="CAMKVN010010530">
    <property type="protein sequence ID" value="CAI2194173.1"/>
    <property type="molecule type" value="Genomic_DNA"/>
</dbReference>
<dbReference type="AlphaFoldDB" id="A0A9W4WXN7"/>
<accession>A0A9W4WXN7</accession>
<sequence>NRKKTPKNPIPKSKLTPEEQFWEEVDNLAQEKIYRLLTNSLPLQNLNLITEP</sequence>
<feature type="non-terminal residue" evidence="1">
    <location>
        <position position="1"/>
    </location>
</feature>